<comment type="caution">
    <text evidence="3">The sequence shown here is derived from an EMBL/GenBank/DDBJ whole genome shotgun (WGS) entry which is preliminary data.</text>
</comment>
<dbReference type="GO" id="GO:0017168">
    <property type="term" value="F:5-oxoprolinase (ATP-hydrolyzing) activity"/>
    <property type="evidence" value="ECO:0007669"/>
    <property type="project" value="TreeGrafter"/>
</dbReference>
<feature type="region of interest" description="Disordered" evidence="1">
    <location>
        <begin position="513"/>
        <end position="542"/>
    </location>
</feature>
<evidence type="ECO:0000259" key="2">
    <source>
        <dbReference type="Pfam" id="PF02538"/>
    </source>
</evidence>
<name>A0AAW9RB42_9GAMM</name>
<dbReference type="InterPro" id="IPR003692">
    <property type="entry name" value="Hydantoinase_B"/>
</dbReference>
<dbReference type="PANTHER" id="PTHR11365:SF23">
    <property type="entry name" value="HYPOTHETICAL 5-OXOPROLINASE (EUROFUNG)-RELATED"/>
    <property type="match status" value="1"/>
</dbReference>
<dbReference type="AlphaFoldDB" id="A0AAW9RB42"/>
<feature type="domain" description="Hydantoinase B/oxoprolinase" evidence="2">
    <location>
        <begin position="10"/>
        <end position="523"/>
    </location>
</feature>
<keyword evidence="4" id="KW-1185">Reference proteome</keyword>
<evidence type="ECO:0000256" key="1">
    <source>
        <dbReference type="SAM" id="MobiDB-lite"/>
    </source>
</evidence>
<protein>
    <submittedName>
        <fullName evidence="3">Hydantoinase B/oxoprolinase family protein</fullName>
    </submittedName>
</protein>
<reference evidence="3 4" key="1">
    <citation type="submission" date="2024-02" db="EMBL/GenBank/DDBJ databases">
        <title>A novel Wenzhouxiangellaceae bacterium, isolated from coastal sediments.</title>
        <authorList>
            <person name="Du Z.-J."/>
            <person name="Ye Y.-Q."/>
            <person name="Zhang X.-Y."/>
        </authorList>
    </citation>
    <scope>NUCLEOTIDE SEQUENCE [LARGE SCALE GENOMIC DNA]</scope>
    <source>
        <strain evidence="3 4">CH-27</strain>
    </source>
</reference>
<dbReference type="EMBL" id="JAZHOG010000001">
    <property type="protein sequence ID" value="MEJ8566014.1"/>
    <property type="molecule type" value="Genomic_DNA"/>
</dbReference>
<dbReference type="GO" id="GO:0005829">
    <property type="term" value="C:cytosol"/>
    <property type="evidence" value="ECO:0007669"/>
    <property type="project" value="TreeGrafter"/>
</dbReference>
<dbReference type="Proteomes" id="UP001359886">
    <property type="component" value="Unassembled WGS sequence"/>
</dbReference>
<dbReference type="Pfam" id="PF02538">
    <property type="entry name" value="Hydantoinase_B"/>
    <property type="match status" value="1"/>
</dbReference>
<feature type="compositionally biased region" description="Basic and acidic residues" evidence="1">
    <location>
        <begin position="523"/>
        <end position="542"/>
    </location>
</feature>
<dbReference type="InterPro" id="IPR045079">
    <property type="entry name" value="Oxoprolinase-like"/>
</dbReference>
<dbReference type="RefSeq" id="WP_354693338.1">
    <property type="nucleotide sequence ID" value="NZ_JAZHOG010000001.1"/>
</dbReference>
<evidence type="ECO:0000313" key="3">
    <source>
        <dbReference type="EMBL" id="MEJ8566014.1"/>
    </source>
</evidence>
<sequence length="542" mass="56688">MTETGALGRIHTQLLWDRLLAVVEEQAQTLMRTAFSTTVREAGDLSAGVFDTRGRMLAQAVTGTPGHVNAMAASVGFFLERHPIGSLVPGDVLVTNDPWYGTGHLNDFTVVTPVFRGAECVALFASTSHIADVGGLGFGPDGRQVYEEGLNIPIGHLYRAGEANETLLDILRANVRDPVAAEGDLYSLTACNRAGAERLLATLEEFSLESLDAPAERIIGQSREAMLAGVRDLPHGCWRNAMRVDGYDEPVDLVCAVTIGDEGIDVDFEGTSPACAHGINVPLTYTQAYASFGVRCVVGNDVPNNAGSLGVVRVAAPEGCILNAPRPAAVSARHAIGQMLPDVVLGALEEPLGGRVPAEGASCLFGPVFLGGRGVIPGSRGEPFVINAFYAGGTGGRPGKDGLDCTAFPSGVRSTPVEITENAAPLIIWRKEYRPDSGGTGRFRGGAGQIMEFGHAADEAFAVSKMFDRIGHPARGRQGGSAGAPARVYTSGGAELRGMGREVIPAGERMILETAGGGGLGDPEQRAESETAADRRNGLTDS</sequence>
<gene>
    <name evidence="3" type="ORF">V3330_00140</name>
</gene>
<accession>A0AAW9RB42</accession>
<evidence type="ECO:0000313" key="4">
    <source>
        <dbReference type="Proteomes" id="UP001359886"/>
    </source>
</evidence>
<dbReference type="PANTHER" id="PTHR11365">
    <property type="entry name" value="5-OXOPROLINASE RELATED"/>
    <property type="match status" value="1"/>
</dbReference>
<dbReference type="GO" id="GO:0006749">
    <property type="term" value="P:glutathione metabolic process"/>
    <property type="evidence" value="ECO:0007669"/>
    <property type="project" value="TreeGrafter"/>
</dbReference>
<organism evidence="3 4">
    <name type="scientific">Elongatibacter sediminis</name>
    <dbReference type="NCBI Taxonomy" id="3119006"/>
    <lineage>
        <taxon>Bacteria</taxon>
        <taxon>Pseudomonadati</taxon>
        <taxon>Pseudomonadota</taxon>
        <taxon>Gammaproteobacteria</taxon>
        <taxon>Chromatiales</taxon>
        <taxon>Wenzhouxiangellaceae</taxon>
        <taxon>Elongatibacter</taxon>
    </lineage>
</organism>
<proteinExistence type="predicted"/>